<dbReference type="Proteomes" id="UP000032568">
    <property type="component" value="Chromosome"/>
</dbReference>
<dbReference type="KEGG" id="tact:SG35_006765"/>
<organism evidence="1 2">
    <name type="scientific">Thalassomonas actiniarum</name>
    <dbReference type="NCBI Taxonomy" id="485447"/>
    <lineage>
        <taxon>Bacteria</taxon>
        <taxon>Pseudomonadati</taxon>
        <taxon>Pseudomonadota</taxon>
        <taxon>Gammaproteobacteria</taxon>
        <taxon>Alteromonadales</taxon>
        <taxon>Colwelliaceae</taxon>
        <taxon>Thalassomonas</taxon>
    </lineage>
</organism>
<gene>
    <name evidence="1" type="ORF">SG35_006765</name>
</gene>
<keyword evidence="2" id="KW-1185">Reference proteome</keyword>
<evidence type="ECO:0000313" key="2">
    <source>
        <dbReference type="Proteomes" id="UP000032568"/>
    </source>
</evidence>
<sequence length="121" mass="13428">MKLPIVITILVTVLLASCSNEGDLVGVWKASSADMSFAEGRIPPEKMEKAMQKFLRESASAFDLNLDGTARIFSGNIKCNGSWSVNKNIVNVRCPDSFIKLEKNGKKLTTLPDRTFTFERQ</sequence>
<accession>A0AAE9YVK9</accession>
<name>A0AAE9YVK9_9GAMM</name>
<proteinExistence type="predicted"/>
<protein>
    <recommendedName>
        <fullName evidence="3">Lipocalin-like domain-containing protein</fullName>
    </recommendedName>
</protein>
<evidence type="ECO:0008006" key="3">
    <source>
        <dbReference type="Google" id="ProtNLM"/>
    </source>
</evidence>
<dbReference type="EMBL" id="CP059735">
    <property type="protein sequence ID" value="WDE00338.1"/>
    <property type="molecule type" value="Genomic_DNA"/>
</dbReference>
<reference evidence="1 2" key="2">
    <citation type="journal article" date="2022" name="Mar. Drugs">
        <title>Bioassay-Guided Fractionation Leads to the Detection of Cholic Acid Generated by the Rare Thalassomonas sp.</title>
        <authorList>
            <person name="Pheiffer F."/>
            <person name="Schneider Y.K."/>
            <person name="Hansen E.H."/>
            <person name="Andersen J.H."/>
            <person name="Isaksson J."/>
            <person name="Busche T."/>
            <person name="R C."/>
            <person name="Kalinowski J."/>
            <person name="Zyl L.V."/>
            <person name="Trindade M."/>
        </authorList>
    </citation>
    <scope>NUCLEOTIDE SEQUENCE [LARGE SCALE GENOMIC DNA]</scope>
    <source>
        <strain evidence="1 2">A5K-106</strain>
    </source>
</reference>
<dbReference type="RefSeq" id="WP_044836352.1">
    <property type="nucleotide sequence ID" value="NZ_CP059735.1"/>
</dbReference>
<evidence type="ECO:0000313" key="1">
    <source>
        <dbReference type="EMBL" id="WDE00338.1"/>
    </source>
</evidence>
<dbReference type="PROSITE" id="PS51257">
    <property type="entry name" value="PROKAR_LIPOPROTEIN"/>
    <property type="match status" value="1"/>
</dbReference>
<dbReference type="AlphaFoldDB" id="A0AAE9YVK9"/>
<reference evidence="1 2" key="1">
    <citation type="journal article" date="2015" name="Genome Announc.">
        <title>Draft Genome Sequences of Marine Isolates of Thalassomonas viridans and Thalassomonas actiniarum.</title>
        <authorList>
            <person name="Olonade I."/>
            <person name="van Zyl L.J."/>
            <person name="Trindade M."/>
        </authorList>
    </citation>
    <scope>NUCLEOTIDE SEQUENCE [LARGE SCALE GENOMIC DNA]</scope>
    <source>
        <strain evidence="1 2">A5K-106</strain>
    </source>
</reference>